<dbReference type="EMBL" id="JACAGB010000003">
    <property type="protein sequence ID" value="KAF6372897.1"/>
    <property type="molecule type" value="Genomic_DNA"/>
</dbReference>
<dbReference type="GO" id="GO:0004126">
    <property type="term" value="F:cytidine deaminase activity"/>
    <property type="evidence" value="ECO:0007669"/>
    <property type="project" value="TreeGrafter"/>
</dbReference>
<proteinExistence type="predicted"/>
<dbReference type="GO" id="GO:0070383">
    <property type="term" value="P:DNA cytosine deamination"/>
    <property type="evidence" value="ECO:0007669"/>
    <property type="project" value="TreeGrafter"/>
</dbReference>
<protein>
    <submittedName>
        <fullName evidence="4">Uncharacterized protein</fullName>
    </submittedName>
</protein>
<dbReference type="GO" id="GO:0046872">
    <property type="term" value="F:metal ion binding"/>
    <property type="evidence" value="ECO:0007669"/>
    <property type="project" value="UniProtKB-KW"/>
</dbReference>
<dbReference type="Proteomes" id="UP000558488">
    <property type="component" value="Unassembled WGS sequence"/>
</dbReference>
<dbReference type="GO" id="GO:0003723">
    <property type="term" value="F:RNA binding"/>
    <property type="evidence" value="ECO:0007669"/>
    <property type="project" value="TreeGrafter"/>
</dbReference>
<dbReference type="InterPro" id="IPR050610">
    <property type="entry name" value="APOBEC_Cyt_Deaminase"/>
</dbReference>
<dbReference type="GO" id="GO:0051607">
    <property type="term" value="P:defense response to virus"/>
    <property type="evidence" value="ECO:0007669"/>
    <property type="project" value="TreeGrafter"/>
</dbReference>
<evidence type="ECO:0000313" key="4">
    <source>
        <dbReference type="EMBL" id="KAF6372897.1"/>
    </source>
</evidence>
<keyword evidence="2" id="KW-0378">Hydrolase</keyword>
<sequence>MPWPRLYPKIFDFNFQNINSYGRKSTFLCFEVERWKNGSFLNSLKGVFRNQLNPGHAELCFLDWFCDVVLSPHVQYRVT</sequence>
<dbReference type="Pfam" id="PF18782">
    <property type="entry name" value="NAD2"/>
    <property type="match status" value="1"/>
</dbReference>
<gene>
    <name evidence="4" type="ORF">mPipKuh1_000833</name>
</gene>
<evidence type="ECO:0000256" key="2">
    <source>
        <dbReference type="ARBA" id="ARBA00022801"/>
    </source>
</evidence>
<keyword evidence="5" id="KW-1185">Reference proteome</keyword>
<dbReference type="AlphaFoldDB" id="A0A7J7ZF70"/>
<dbReference type="GO" id="GO:0000932">
    <property type="term" value="C:P-body"/>
    <property type="evidence" value="ECO:0007669"/>
    <property type="project" value="TreeGrafter"/>
</dbReference>
<comment type="caution">
    <text evidence="4">The sequence shown here is derived from an EMBL/GenBank/DDBJ whole genome shotgun (WGS) entry which is preliminary data.</text>
</comment>
<organism evidence="4 5">
    <name type="scientific">Pipistrellus kuhlii</name>
    <name type="common">Kuhl's pipistrelle</name>
    <dbReference type="NCBI Taxonomy" id="59472"/>
    <lineage>
        <taxon>Eukaryota</taxon>
        <taxon>Metazoa</taxon>
        <taxon>Chordata</taxon>
        <taxon>Craniata</taxon>
        <taxon>Vertebrata</taxon>
        <taxon>Euteleostomi</taxon>
        <taxon>Mammalia</taxon>
        <taxon>Eutheria</taxon>
        <taxon>Laurasiatheria</taxon>
        <taxon>Chiroptera</taxon>
        <taxon>Yangochiroptera</taxon>
        <taxon>Vespertilionidae</taxon>
        <taxon>Pipistrellus</taxon>
    </lineage>
</organism>
<reference evidence="4 5" key="1">
    <citation type="journal article" date="2020" name="Nature">
        <title>Six reference-quality genomes reveal evolution of bat adaptations.</title>
        <authorList>
            <person name="Jebb D."/>
            <person name="Huang Z."/>
            <person name="Pippel M."/>
            <person name="Hughes G.M."/>
            <person name="Lavrichenko K."/>
            <person name="Devanna P."/>
            <person name="Winkler S."/>
            <person name="Jermiin L.S."/>
            <person name="Skirmuntt E.C."/>
            <person name="Katzourakis A."/>
            <person name="Burkitt-Gray L."/>
            <person name="Ray D.A."/>
            <person name="Sullivan K.A.M."/>
            <person name="Roscito J.G."/>
            <person name="Kirilenko B.M."/>
            <person name="Davalos L.M."/>
            <person name="Corthals A.P."/>
            <person name="Power M.L."/>
            <person name="Jones G."/>
            <person name="Ransome R.D."/>
            <person name="Dechmann D.K.N."/>
            <person name="Locatelli A.G."/>
            <person name="Puechmaille S.J."/>
            <person name="Fedrigo O."/>
            <person name="Jarvis E.D."/>
            <person name="Hiller M."/>
            <person name="Vernes S.C."/>
            <person name="Myers E.W."/>
            <person name="Teeling E.C."/>
        </authorList>
    </citation>
    <scope>NUCLEOTIDE SEQUENCE [LARGE SCALE GENOMIC DNA]</scope>
    <source>
        <strain evidence="4">MPipKuh1</strain>
        <tissue evidence="4">Flight muscle</tissue>
    </source>
</reference>
<dbReference type="PANTHER" id="PTHR13857:SF45">
    <property type="entry name" value="DNA DC-DU-EDITING ENZYME APOBEC-3F"/>
    <property type="match status" value="1"/>
</dbReference>
<keyword evidence="1" id="KW-0479">Metal-binding</keyword>
<dbReference type="PANTHER" id="PTHR13857">
    <property type="entry name" value="MRNA EDITING ENZYME"/>
    <property type="match status" value="1"/>
</dbReference>
<name>A0A7J7ZF70_PIPKU</name>
<dbReference type="GO" id="GO:0016554">
    <property type="term" value="P:cytidine to uridine editing"/>
    <property type="evidence" value="ECO:0007669"/>
    <property type="project" value="TreeGrafter"/>
</dbReference>
<dbReference type="GO" id="GO:0045869">
    <property type="term" value="P:negative regulation of single stranded viral RNA replication via double stranded DNA intermediate"/>
    <property type="evidence" value="ECO:0007669"/>
    <property type="project" value="TreeGrafter"/>
</dbReference>
<accession>A0A7J7ZF70</accession>
<evidence type="ECO:0000256" key="1">
    <source>
        <dbReference type="ARBA" id="ARBA00022723"/>
    </source>
</evidence>
<keyword evidence="3" id="KW-0862">Zinc</keyword>
<evidence type="ECO:0000313" key="5">
    <source>
        <dbReference type="Proteomes" id="UP000558488"/>
    </source>
</evidence>
<dbReference type="GO" id="GO:0005634">
    <property type="term" value="C:nucleus"/>
    <property type="evidence" value="ECO:0007669"/>
    <property type="project" value="TreeGrafter"/>
</dbReference>
<dbReference type="Gene3D" id="3.40.140.10">
    <property type="entry name" value="Cytidine Deaminase, domain 2"/>
    <property type="match status" value="1"/>
</dbReference>
<evidence type="ECO:0000256" key="3">
    <source>
        <dbReference type="ARBA" id="ARBA00022833"/>
    </source>
</evidence>